<dbReference type="GO" id="GO:0004519">
    <property type="term" value="F:endonuclease activity"/>
    <property type="evidence" value="ECO:0007669"/>
    <property type="project" value="UniProtKB-KW"/>
</dbReference>
<evidence type="ECO:0000313" key="3">
    <source>
        <dbReference type="Proteomes" id="UP000640489"/>
    </source>
</evidence>
<dbReference type="GO" id="GO:0003677">
    <property type="term" value="F:DNA binding"/>
    <property type="evidence" value="ECO:0007669"/>
    <property type="project" value="InterPro"/>
</dbReference>
<dbReference type="GO" id="GO:0009307">
    <property type="term" value="P:DNA restriction-modification system"/>
    <property type="evidence" value="ECO:0007669"/>
    <property type="project" value="InterPro"/>
</dbReference>
<evidence type="ECO:0000313" key="2">
    <source>
        <dbReference type="EMBL" id="MBF4763382.1"/>
    </source>
</evidence>
<dbReference type="SUPFAM" id="SSF52980">
    <property type="entry name" value="Restriction endonuclease-like"/>
    <property type="match status" value="1"/>
</dbReference>
<dbReference type="EMBL" id="JADKPN010000004">
    <property type="protein sequence ID" value="MBF4763382.1"/>
    <property type="molecule type" value="Genomic_DNA"/>
</dbReference>
<dbReference type="InterPro" id="IPR011335">
    <property type="entry name" value="Restrct_endonuc-II-like"/>
</dbReference>
<name>A0A930VBB2_9ACTN</name>
<accession>A0A930VBB2</accession>
<sequence length="193" mass="20997">MTSPPDPLPLPHGGGTTWEATLDLGKLANYVESCKETGLSTTEQGMRLQRLATWLLAHIPGFVVQSSNDWSASGSQEIDLIIWNEQVPGGFPSFGDTVFVECKNTVDPVTARDVAWFDWKMRLANASHGILVTRSGITGDPQSRTAANDIVSLANSEGRRIMVIELSQIEALTSSAEVRQLLVEAVMRTVTRS</sequence>
<keyword evidence="2" id="KW-0255">Endonuclease</keyword>
<protein>
    <submittedName>
        <fullName evidence="2">Restriction endonuclease</fullName>
    </submittedName>
</protein>
<comment type="caution">
    <text evidence="2">The sequence shown here is derived from an EMBL/GenBank/DDBJ whole genome shotgun (WGS) entry which is preliminary data.</text>
</comment>
<dbReference type="InterPro" id="IPR007560">
    <property type="entry name" value="Restrct_endonuc_IV_Mrr"/>
</dbReference>
<keyword evidence="2" id="KW-0540">Nuclease</keyword>
<dbReference type="Pfam" id="PF04471">
    <property type="entry name" value="Mrr_cat"/>
    <property type="match status" value="1"/>
</dbReference>
<reference evidence="2" key="1">
    <citation type="submission" date="2020-11" db="EMBL/GenBank/DDBJ databases">
        <title>Nocardioides sp. nov., isolated from Soil of Cynanchum wilfordii Hemsley rhizosphere.</title>
        <authorList>
            <person name="Lee J.-S."/>
            <person name="Suh M.K."/>
            <person name="Kim J.-S."/>
        </authorList>
    </citation>
    <scope>NUCLEOTIDE SEQUENCE</scope>
    <source>
        <strain evidence="2">KCTC 19275</strain>
    </source>
</reference>
<proteinExistence type="predicted"/>
<keyword evidence="3" id="KW-1185">Reference proteome</keyword>
<dbReference type="RefSeq" id="WP_194706565.1">
    <property type="nucleotide sequence ID" value="NZ_JADKPN010000004.1"/>
</dbReference>
<gene>
    <name evidence="2" type="ORF">ISU07_09620</name>
</gene>
<dbReference type="Proteomes" id="UP000640489">
    <property type="component" value="Unassembled WGS sequence"/>
</dbReference>
<organism evidence="2 3">
    <name type="scientific">Nocardioides islandensis</name>
    <dbReference type="NCBI Taxonomy" id="433663"/>
    <lineage>
        <taxon>Bacteria</taxon>
        <taxon>Bacillati</taxon>
        <taxon>Actinomycetota</taxon>
        <taxon>Actinomycetes</taxon>
        <taxon>Propionibacteriales</taxon>
        <taxon>Nocardioidaceae</taxon>
        <taxon>Nocardioides</taxon>
    </lineage>
</organism>
<feature type="domain" description="Restriction endonuclease type IV Mrr" evidence="1">
    <location>
        <begin position="71"/>
        <end position="152"/>
    </location>
</feature>
<evidence type="ECO:0000259" key="1">
    <source>
        <dbReference type="Pfam" id="PF04471"/>
    </source>
</evidence>
<keyword evidence="2" id="KW-0378">Hydrolase</keyword>
<dbReference type="AlphaFoldDB" id="A0A930VBB2"/>